<evidence type="ECO:0000256" key="3">
    <source>
        <dbReference type="ARBA" id="ARBA00022729"/>
    </source>
</evidence>
<comment type="similarity">
    <text evidence="2">Belongs to the SusD family.</text>
</comment>
<dbReference type="PROSITE" id="PS51257">
    <property type="entry name" value="PROKAR_LIPOPROTEIN"/>
    <property type="match status" value="1"/>
</dbReference>
<dbReference type="InterPro" id="IPR012944">
    <property type="entry name" value="SusD_RagB_dom"/>
</dbReference>
<evidence type="ECO:0000256" key="1">
    <source>
        <dbReference type="ARBA" id="ARBA00004442"/>
    </source>
</evidence>
<evidence type="ECO:0000256" key="2">
    <source>
        <dbReference type="ARBA" id="ARBA00006275"/>
    </source>
</evidence>
<gene>
    <name evidence="9" type="ORF">KHY35_01050</name>
</gene>
<organism evidence="9 10">
    <name type="scientific">Bacteroides thetaiotaomicron</name>
    <dbReference type="NCBI Taxonomy" id="818"/>
    <lineage>
        <taxon>Bacteria</taxon>
        <taxon>Pseudomonadati</taxon>
        <taxon>Bacteroidota</taxon>
        <taxon>Bacteroidia</taxon>
        <taxon>Bacteroidales</taxon>
        <taxon>Bacteroidaceae</taxon>
        <taxon>Bacteroides</taxon>
    </lineage>
</organism>
<accession>A0A943DRE8</accession>
<evidence type="ECO:0000313" key="9">
    <source>
        <dbReference type="EMBL" id="MBS5409296.1"/>
    </source>
</evidence>
<evidence type="ECO:0000256" key="6">
    <source>
        <dbReference type="SAM" id="SignalP"/>
    </source>
</evidence>
<name>A0A943DRE8_BACT4</name>
<evidence type="ECO:0000259" key="8">
    <source>
        <dbReference type="Pfam" id="PF14322"/>
    </source>
</evidence>
<feature type="domain" description="RagB/SusD" evidence="7">
    <location>
        <begin position="366"/>
        <end position="455"/>
    </location>
</feature>
<feature type="signal peptide" evidence="6">
    <location>
        <begin position="1"/>
        <end position="21"/>
    </location>
</feature>
<dbReference type="Pfam" id="PF14322">
    <property type="entry name" value="SusD-like_3"/>
    <property type="match status" value="1"/>
</dbReference>
<protein>
    <submittedName>
        <fullName evidence="9">RagB/SusD family nutrient uptake outer membrane protein</fullName>
    </submittedName>
</protein>
<dbReference type="Pfam" id="PF07980">
    <property type="entry name" value="SusD_RagB"/>
    <property type="match status" value="1"/>
</dbReference>
<feature type="domain" description="SusD-like N-terminal" evidence="8">
    <location>
        <begin position="21"/>
        <end position="210"/>
    </location>
</feature>
<proteinExistence type="inferred from homology"/>
<dbReference type="Proteomes" id="UP000782901">
    <property type="component" value="Unassembled WGS sequence"/>
</dbReference>
<dbReference type="SUPFAM" id="SSF48452">
    <property type="entry name" value="TPR-like"/>
    <property type="match status" value="1"/>
</dbReference>
<evidence type="ECO:0000259" key="7">
    <source>
        <dbReference type="Pfam" id="PF07980"/>
    </source>
</evidence>
<dbReference type="InterPro" id="IPR011990">
    <property type="entry name" value="TPR-like_helical_dom_sf"/>
</dbReference>
<dbReference type="Gene3D" id="1.25.40.390">
    <property type="match status" value="1"/>
</dbReference>
<reference evidence="9" key="1">
    <citation type="submission" date="2021-02" db="EMBL/GenBank/DDBJ databases">
        <title>Infant gut strain persistence is associated with maternal origin, phylogeny, and functional potential including surface adhesion and iron acquisition.</title>
        <authorList>
            <person name="Lou Y.C."/>
        </authorList>
    </citation>
    <scope>NUCLEOTIDE SEQUENCE</scope>
    <source>
        <strain evidence="9">L3_082_243G1_dasL3_082_243G1_maxbin2.maxbin.015s ta_sub</strain>
    </source>
</reference>
<comment type="subcellular location">
    <subcellularLocation>
        <location evidence="1">Cell outer membrane</location>
    </subcellularLocation>
</comment>
<dbReference type="GO" id="GO:0009279">
    <property type="term" value="C:cell outer membrane"/>
    <property type="evidence" value="ECO:0007669"/>
    <property type="project" value="UniProtKB-SubCell"/>
</dbReference>
<comment type="caution">
    <text evidence="9">The sequence shown here is derived from an EMBL/GenBank/DDBJ whole genome shotgun (WGS) entry which is preliminary data.</text>
</comment>
<evidence type="ECO:0000313" key="10">
    <source>
        <dbReference type="Proteomes" id="UP000782901"/>
    </source>
</evidence>
<keyword evidence="4" id="KW-0472">Membrane</keyword>
<dbReference type="RefSeq" id="WP_272183977.1">
    <property type="nucleotide sequence ID" value="NZ_JAQNUX010000002.1"/>
</dbReference>
<evidence type="ECO:0000256" key="5">
    <source>
        <dbReference type="ARBA" id="ARBA00023237"/>
    </source>
</evidence>
<keyword evidence="5" id="KW-0998">Cell outer membrane</keyword>
<evidence type="ECO:0000256" key="4">
    <source>
        <dbReference type="ARBA" id="ARBA00023136"/>
    </source>
</evidence>
<feature type="chain" id="PRO_5037483363" evidence="6">
    <location>
        <begin position="22"/>
        <end position="475"/>
    </location>
</feature>
<dbReference type="AlphaFoldDB" id="A0A943DRE8"/>
<sequence>MRKLYIIFMLLGMLLVTSCSDWLDVAPSNQVNDDKMFSNGDGYRNALNGVYSKMSTESMYGREMSWGLIDVVGQTYVKSRMKTTSTYRKAAEYAYDDNDVKSIISNIWSDSYKDIAFCNNLIAHVAVADPSTFVEGEYEKNLIWGEALGLRALLHFDILRMFAPSMATDDKKSYIPYVDTYPVTSTTYESNEVILGKIKTDLLKAKELMAVCDTVESPKSWMTTSYRMLGQGTTNDMPSDVFFAYRGFRMNYYAVTALLARVYRWEGNYEAAFKSAKEVVEAIDGDSNNYFDFTKSTELESNLKDYNSIIMALSFNDLTERYSSYITSGESVLFIIDAETVFENLKEDARGDALLGDLNGSKYSLKNTIKVGNNGSDMIPMIRLSEMYYVMGEYYARNSDLKKAAEMLQVVRSARGIIQQTLSLGSWEDFQSELLKEVRKELLGEGQLYFEYKRLNQKPVTGAKFVFDRPENEDV</sequence>
<dbReference type="EMBL" id="JAGZEE010000001">
    <property type="protein sequence ID" value="MBS5409296.1"/>
    <property type="molecule type" value="Genomic_DNA"/>
</dbReference>
<keyword evidence="3 6" id="KW-0732">Signal</keyword>
<dbReference type="InterPro" id="IPR033985">
    <property type="entry name" value="SusD-like_N"/>
</dbReference>